<evidence type="ECO:0000313" key="1">
    <source>
        <dbReference type="EnsemblPlants" id="TuG1812G0400003954.01.T01.cds362250"/>
    </source>
</evidence>
<accession>A0A8R7UCY4</accession>
<dbReference type="AlphaFoldDB" id="A0A8R7UCY4"/>
<dbReference type="Gramene" id="TuG1812G0400003954.01.T01">
    <property type="protein sequence ID" value="TuG1812G0400003954.01.T01.cds362250"/>
    <property type="gene ID" value="TuG1812G0400003954.01"/>
</dbReference>
<reference evidence="2" key="1">
    <citation type="journal article" date="2013" name="Nature">
        <title>Draft genome of the wheat A-genome progenitor Triticum urartu.</title>
        <authorList>
            <person name="Ling H.Q."/>
            <person name="Zhao S."/>
            <person name="Liu D."/>
            <person name="Wang J."/>
            <person name="Sun H."/>
            <person name="Zhang C."/>
            <person name="Fan H."/>
            <person name="Li D."/>
            <person name="Dong L."/>
            <person name="Tao Y."/>
            <person name="Gao C."/>
            <person name="Wu H."/>
            <person name="Li Y."/>
            <person name="Cui Y."/>
            <person name="Guo X."/>
            <person name="Zheng S."/>
            <person name="Wang B."/>
            <person name="Yu K."/>
            <person name="Liang Q."/>
            <person name="Yang W."/>
            <person name="Lou X."/>
            <person name="Chen J."/>
            <person name="Feng M."/>
            <person name="Jian J."/>
            <person name="Zhang X."/>
            <person name="Luo G."/>
            <person name="Jiang Y."/>
            <person name="Liu J."/>
            <person name="Wang Z."/>
            <person name="Sha Y."/>
            <person name="Zhang B."/>
            <person name="Wu H."/>
            <person name="Tang D."/>
            <person name="Shen Q."/>
            <person name="Xue P."/>
            <person name="Zou S."/>
            <person name="Wang X."/>
            <person name="Liu X."/>
            <person name="Wang F."/>
            <person name="Yang Y."/>
            <person name="An X."/>
            <person name="Dong Z."/>
            <person name="Zhang K."/>
            <person name="Zhang X."/>
            <person name="Luo M.C."/>
            <person name="Dvorak J."/>
            <person name="Tong Y."/>
            <person name="Wang J."/>
            <person name="Yang H."/>
            <person name="Li Z."/>
            <person name="Wang D."/>
            <person name="Zhang A."/>
            <person name="Wang J."/>
        </authorList>
    </citation>
    <scope>NUCLEOTIDE SEQUENCE</scope>
    <source>
        <strain evidence="2">cv. G1812</strain>
    </source>
</reference>
<name>A0A8R7UCY4_TRIUA</name>
<reference evidence="1" key="3">
    <citation type="submission" date="2022-06" db="UniProtKB">
        <authorList>
            <consortium name="EnsemblPlants"/>
        </authorList>
    </citation>
    <scope>IDENTIFICATION</scope>
</reference>
<keyword evidence="2" id="KW-1185">Reference proteome</keyword>
<protein>
    <submittedName>
        <fullName evidence="1">Uncharacterized protein</fullName>
    </submittedName>
</protein>
<dbReference type="EnsemblPlants" id="TuG1812G0400003954.01.T01">
    <property type="protein sequence ID" value="TuG1812G0400003954.01.T01.cds362250"/>
    <property type="gene ID" value="TuG1812G0400003954.01"/>
</dbReference>
<reference evidence="1" key="2">
    <citation type="submission" date="2018-03" db="EMBL/GenBank/DDBJ databases">
        <title>The Triticum urartu genome reveals the dynamic nature of wheat genome evolution.</title>
        <authorList>
            <person name="Ling H."/>
            <person name="Ma B."/>
            <person name="Shi X."/>
            <person name="Liu H."/>
            <person name="Dong L."/>
            <person name="Sun H."/>
            <person name="Cao Y."/>
            <person name="Gao Q."/>
            <person name="Zheng S."/>
            <person name="Li Y."/>
            <person name="Yu Y."/>
            <person name="Du H."/>
            <person name="Qi M."/>
            <person name="Li Y."/>
            <person name="Yu H."/>
            <person name="Cui Y."/>
            <person name="Wang N."/>
            <person name="Chen C."/>
            <person name="Wu H."/>
            <person name="Zhao Y."/>
            <person name="Zhang J."/>
            <person name="Li Y."/>
            <person name="Zhou W."/>
            <person name="Zhang B."/>
            <person name="Hu W."/>
            <person name="Eijk M."/>
            <person name="Tang J."/>
            <person name="Witsenboer H."/>
            <person name="Zhao S."/>
            <person name="Li Z."/>
            <person name="Zhang A."/>
            <person name="Wang D."/>
            <person name="Liang C."/>
        </authorList>
    </citation>
    <scope>NUCLEOTIDE SEQUENCE [LARGE SCALE GENOMIC DNA]</scope>
    <source>
        <strain evidence="1">cv. G1812</strain>
    </source>
</reference>
<dbReference type="Proteomes" id="UP000015106">
    <property type="component" value="Chromosome 4"/>
</dbReference>
<organism evidence="1 2">
    <name type="scientific">Triticum urartu</name>
    <name type="common">Red wild einkorn</name>
    <name type="synonym">Crithodium urartu</name>
    <dbReference type="NCBI Taxonomy" id="4572"/>
    <lineage>
        <taxon>Eukaryota</taxon>
        <taxon>Viridiplantae</taxon>
        <taxon>Streptophyta</taxon>
        <taxon>Embryophyta</taxon>
        <taxon>Tracheophyta</taxon>
        <taxon>Spermatophyta</taxon>
        <taxon>Magnoliopsida</taxon>
        <taxon>Liliopsida</taxon>
        <taxon>Poales</taxon>
        <taxon>Poaceae</taxon>
        <taxon>BOP clade</taxon>
        <taxon>Pooideae</taxon>
        <taxon>Triticodae</taxon>
        <taxon>Triticeae</taxon>
        <taxon>Triticinae</taxon>
        <taxon>Triticum</taxon>
    </lineage>
</organism>
<evidence type="ECO:0000313" key="2">
    <source>
        <dbReference type="Proteomes" id="UP000015106"/>
    </source>
</evidence>
<proteinExistence type="predicted"/>
<sequence length="54" mass="5788">MIHHRTATSSPSCSGACSWASSRPACVSCSVASPSWLPRRAAWPCGHCRFVPSR</sequence>